<accession>A0AA94JQA7</accession>
<dbReference type="InterPro" id="IPR007712">
    <property type="entry name" value="RelE/ParE_toxin"/>
</dbReference>
<dbReference type="InterPro" id="IPR035093">
    <property type="entry name" value="RelE/ParE_toxin_dom_sf"/>
</dbReference>
<reference evidence="2" key="1">
    <citation type="submission" date="2018-12" db="EMBL/GenBank/DDBJ databases">
        <title>Draft genome sequence of Flaovobacterium columnare BGFS27 isolated from channel catfish in Alabama.</title>
        <authorList>
            <person name="Cai W."/>
            <person name="Arias C."/>
        </authorList>
    </citation>
    <scope>NUCLEOTIDE SEQUENCE [LARGE SCALE GENOMIC DNA]</scope>
    <source>
        <strain evidence="2">BGFS27</strain>
    </source>
</reference>
<organism evidence="2">
    <name type="scientific">Flavobacterium columnare</name>
    <dbReference type="NCBI Taxonomy" id="996"/>
    <lineage>
        <taxon>Bacteria</taxon>
        <taxon>Pseudomonadati</taxon>
        <taxon>Bacteroidota</taxon>
        <taxon>Flavobacteriia</taxon>
        <taxon>Flavobacteriales</taxon>
        <taxon>Flavobacteriaceae</taxon>
        <taxon>Flavobacterium</taxon>
    </lineage>
</organism>
<gene>
    <name evidence="2" type="ORF">EJB19_02970</name>
</gene>
<comment type="caution">
    <text evidence="2">The sequence shown here is derived from an EMBL/GenBank/DDBJ whole genome shotgun (WGS) entry which is preliminary data.</text>
</comment>
<protein>
    <submittedName>
        <fullName evidence="2">Type II toxin-antitoxin system RelE/ParE family toxin</fullName>
    </submittedName>
</protein>
<dbReference type="RefSeq" id="WP_127821760.1">
    <property type="nucleotide sequence ID" value="NZ_RWGX02000014.1"/>
</dbReference>
<dbReference type="Pfam" id="PF05016">
    <property type="entry name" value="ParE_toxin"/>
    <property type="match status" value="1"/>
</dbReference>
<dbReference type="Gene3D" id="3.30.2310.20">
    <property type="entry name" value="RelE-like"/>
    <property type="match status" value="1"/>
</dbReference>
<dbReference type="EMBL" id="RWGX01000003">
    <property type="protein sequence ID" value="RVU89108.1"/>
    <property type="molecule type" value="Genomic_DNA"/>
</dbReference>
<evidence type="ECO:0000313" key="2">
    <source>
        <dbReference type="EMBL" id="RVU89108.1"/>
    </source>
</evidence>
<evidence type="ECO:0000256" key="1">
    <source>
        <dbReference type="ARBA" id="ARBA00022649"/>
    </source>
</evidence>
<proteinExistence type="predicted"/>
<dbReference type="AlphaFoldDB" id="A0AA94JQA7"/>
<sequence>MYNYDLSEQAKIDLLRIYEYRIGQFGLDQADKYFDMMHDCFNKIAKNPYLFPLASNIKSNYYKCVCGIDIIYYKVVTNGVIITTIVGRQDFEIQNLVH</sequence>
<name>A0AA94JQA7_9FLAO</name>
<keyword evidence="1" id="KW-1277">Toxin-antitoxin system</keyword>